<dbReference type="InterPro" id="IPR036390">
    <property type="entry name" value="WH_DNA-bd_sf"/>
</dbReference>
<proteinExistence type="inferred from homology"/>
<dbReference type="Gene3D" id="3.40.190.10">
    <property type="entry name" value="Periplasmic binding protein-like II"/>
    <property type="match status" value="2"/>
</dbReference>
<dbReference type="Proteomes" id="UP000007887">
    <property type="component" value="Chromosome"/>
</dbReference>
<keyword evidence="2" id="KW-0805">Transcription regulation</keyword>
<dbReference type="EMBL" id="AP012292">
    <property type="protein sequence ID" value="BAL84484.1"/>
    <property type="molecule type" value="Genomic_DNA"/>
</dbReference>
<dbReference type="InterPro" id="IPR036388">
    <property type="entry name" value="WH-like_DNA-bd_sf"/>
</dbReference>
<dbReference type="RefSeq" id="WP_014425901.1">
    <property type="nucleotide sequence ID" value="NC_017068.1"/>
</dbReference>
<dbReference type="Pfam" id="PF03466">
    <property type="entry name" value="LysR_substrate"/>
    <property type="match status" value="1"/>
</dbReference>
<dbReference type="SUPFAM" id="SSF53850">
    <property type="entry name" value="Periplasmic binding protein-like II"/>
    <property type="match status" value="1"/>
</dbReference>
<evidence type="ECO:0000313" key="7">
    <source>
        <dbReference type="Proteomes" id="UP000007887"/>
    </source>
</evidence>
<dbReference type="FunFam" id="1.10.10.10:FF:000001">
    <property type="entry name" value="LysR family transcriptional regulator"/>
    <property type="match status" value="1"/>
</dbReference>
<evidence type="ECO:0000259" key="5">
    <source>
        <dbReference type="PROSITE" id="PS50931"/>
    </source>
</evidence>
<dbReference type="CDD" id="cd05466">
    <property type="entry name" value="PBP2_LTTR_substrate"/>
    <property type="match status" value="1"/>
</dbReference>
<sequence>MTFTQLRYVTAIAKYGSISLAARQLFVTQPSMTTALQDLEKEIGRDLFIRNSRGVQLTDEGLKFLGHAKQILRQMEMLEERYLHAESKQYFAVSTQHYTFTASAFVELVRQYEGWGYEFSLLEERTEKIIENVRTLKSEIGILYLSRFNEAVLRKIFKESKLYFSPLFMVKPHVFIFRDHPLAKKDTLTLEDLEPFPCITFDQGEENSFYYSEEMFCERSLAKHIQVTDRAAVSDLLLGLDAYIITTGILPSHLHGQDIIARPLAVEEKITVGVIRHMDCRMSELGHAYLKLLEKAAKQVITKTK</sequence>
<evidence type="ECO:0000256" key="2">
    <source>
        <dbReference type="ARBA" id="ARBA00023015"/>
    </source>
</evidence>
<dbReference type="eggNOG" id="COG0583">
    <property type="taxonomic scope" value="Bacteria"/>
</dbReference>
<dbReference type="KEGG" id="sri:SELR_27760"/>
<evidence type="ECO:0000256" key="1">
    <source>
        <dbReference type="ARBA" id="ARBA00009437"/>
    </source>
</evidence>
<dbReference type="Pfam" id="PF00126">
    <property type="entry name" value="HTH_1"/>
    <property type="match status" value="1"/>
</dbReference>
<dbReference type="OrthoDB" id="9803735at2"/>
<keyword evidence="3" id="KW-0238">DNA-binding</keyword>
<evidence type="ECO:0000256" key="4">
    <source>
        <dbReference type="ARBA" id="ARBA00023163"/>
    </source>
</evidence>
<dbReference type="Gene3D" id="1.10.10.10">
    <property type="entry name" value="Winged helix-like DNA-binding domain superfamily/Winged helix DNA-binding domain"/>
    <property type="match status" value="1"/>
</dbReference>
<keyword evidence="4" id="KW-0804">Transcription</keyword>
<comment type="similarity">
    <text evidence="1">Belongs to the LysR transcriptional regulatory family.</text>
</comment>
<dbReference type="GO" id="GO:0003700">
    <property type="term" value="F:DNA-binding transcription factor activity"/>
    <property type="evidence" value="ECO:0007669"/>
    <property type="project" value="InterPro"/>
</dbReference>
<reference evidence="6 7" key="1">
    <citation type="submission" date="2011-10" db="EMBL/GenBank/DDBJ databases">
        <title>Whole genome sequence of Selenomonas ruminantium subsp. lactilytica TAM6421.</title>
        <authorList>
            <person name="Oguchi A."/>
            <person name="Ankai A."/>
            <person name="Kaneko J."/>
            <person name="Yamada-Narita S."/>
            <person name="Fukui S."/>
            <person name="Takahashi M."/>
            <person name="Onodera T."/>
            <person name="Kojima S."/>
            <person name="Fushimi T."/>
            <person name="Abe N."/>
            <person name="Kamio Y."/>
            <person name="Yamazaki S."/>
            <person name="Fujita N."/>
        </authorList>
    </citation>
    <scope>NUCLEOTIDE SEQUENCE [LARGE SCALE GENOMIC DNA]</scope>
    <source>
        <strain evidence="7">NBRC 103574 / TAM6421</strain>
    </source>
</reference>
<dbReference type="GO" id="GO:0003677">
    <property type="term" value="F:DNA binding"/>
    <property type="evidence" value="ECO:0007669"/>
    <property type="project" value="UniProtKB-KW"/>
</dbReference>
<dbReference type="PANTHER" id="PTHR30346">
    <property type="entry name" value="TRANSCRIPTIONAL DUAL REGULATOR HCAR-RELATED"/>
    <property type="match status" value="1"/>
</dbReference>
<dbReference type="InterPro" id="IPR000847">
    <property type="entry name" value="LysR_HTH_N"/>
</dbReference>
<feature type="domain" description="HTH lysR-type" evidence="5">
    <location>
        <begin position="1"/>
        <end position="58"/>
    </location>
</feature>
<dbReference type="AlphaFoldDB" id="I0GUP7"/>
<dbReference type="PANTHER" id="PTHR30346:SF0">
    <property type="entry name" value="HCA OPERON TRANSCRIPTIONAL ACTIVATOR HCAR"/>
    <property type="match status" value="1"/>
</dbReference>
<evidence type="ECO:0000256" key="3">
    <source>
        <dbReference type="ARBA" id="ARBA00023125"/>
    </source>
</evidence>
<dbReference type="InterPro" id="IPR005119">
    <property type="entry name" value="LysR_subst-bd"/>
</dbReference>
<evidence type="ECO:0000313" key="6">
    <source>
        <dbReference type="EMBL" id="BAL84484.1"/>
    </source>
</evidence>
<dbReference type="PATRIC" id="fig|927704.6.peg.2864"/>
<dbReference type="PROSITE" id="PS50931">
    <property type="entry name" value="HTH_LYSR"/>
    <property type="match status" value="1"/>
</dbReference>
<dbReference type="GO" id="GO:0032993">
    <property type="term" value="C:protein-DNA complex"/>
    <property type="evidence" value="ECO:0007669"/>
    <property type="project" value="TreeGrafter"/>
</dbReference>
<name>I0GUP7_SELRL</name>
<gene>
    <name evidence="6" type="ordered locus">SELR_27760</name>
</gene>
<organism evidence="6 7">
    <name type="scientific">Selenomonas ruminantium subsp. lactilytica (strain NBRC 103574 / TAM6421)</name>
    <dbReference type="NCBI Taxonomy" id="927704"/>
    <lineage>
        <taxon>Bacteria</taxon>
        <taxon>Bacillati</taxon>
        <taxon>Bacillota</taxon>
        <taxon>Negativicutes</taxon>
        <taxon>Selenomonadales</taxon>
        <taxon>Selenomonadaceae</taxon>
        <taxon>Selenomonas</taxon>
    </lineage>
</organism>
<protein>
    <submittedName>
        <fullName evidence="6">Putative LysR family transcriptional regulator</fullName>
    </submittedName>
</protein>
<accession>I0GUP7</accession>
<dbReference type="PRINTS" id="PR00039">
    <property type="entry name" value="HTHLYSR"/>
</dbReference>
<dbReference type="HOGENOM" id="CLU_039613_32_2_9"/>
<dbReference type="SUPFAM" id="SSF46785">
    <property type="entry name" value="Winged helix' DNA-binding domain"/>
    <property type="match status" value="1"/>
</dbReference>